<gene>
    <name evidence="2" type="ORF">MNBD_CHLOROFLEXI01-2767</name>
</gene>
<name>A0A3B0VJZ7_9ZZZZ</name>
<dbReference type="CDD" id="cd02238">
    <property type="entry name" value="cupin_KdgF"/>
    <property type="match status" value="1"/>
</dbReference>
<dbReference type="PANTHER" id="PTHR40112:SF1">
    <property type="entry name" value="H2HPP ISOMERASE"/>
    <property type="match status" value="1"/>
</dbReference>
<dbReference type="EMBL" id="UOEU01000310">
    <property type="protein sequence ID" value="VAW31994.1"/>
    <property type="molecule type" value="Genomic_DNA"/>
</dbReference>
<proteinExistence type="predicted"/>
<dbReference type="Pfam" id="PF07883">
    <property type="entry name" value="Cupin_2"/>
    <property type="match status" value="1"/>
</dbReference>
<dbReference type="PANTHER" id="PTHR40112">
    <property type="entry name" value="H2HPP ISOMERASE"/>
    <property type="match status" value="1"/>
</dbReference>
<dbReference type="InterPro" id="IPR014710">
    <property type="entry name" value="RmlC-like_jellyroll"/>
</dbReference>
<organism evidence="2">
    <name type="scientific">hydrothermal vent metagenome</name>
    <dbReference type="NCBI Taxonomy" id="652676"/>
    <lineage>
        <taxon>unclassified sequences</taxon>
        <taxon>metagenomes</taxon>
        <taxon>ecological metagenomes</taxon>
    </lineage>
</organism>
<feature type="domain" description="Cupin type-2" evidence="1">
    <location>
        <begin position="33"/>
        <end position="92"/>
    </location>
</feature>
<sequence length="107" mass="11920">MAFCDVKNRAKKELLPGLHVQSFWGEQMLVITVELDEGTAVPEHSHPHEQAGTVLAGELSLTIDGETRRLQPGDAYIIPGDVLHSAVAHVPTRLFELFSPVREEYKF</sequence>
<dbReference type="SUPFAM" id="SSF51182">
    <property type="entry name" value="RmlC-like cupins"/>
    <property type="match status" value="1"/>
</dbReference>
<dbReference type="InterPro" id="IPR011051">
    <property type="entry name" value="RmlC_Cupin_sf"/>
</dbReference>
<accession>A0A3B0VJZ7</accession>
<protein>
    <recommendedName>
        <fullName evidence="1">Cupin type-2 domain-containing protein</fullName>
    </recommendedName>
</protein>
<dbReference type="Gene3D" id="2.60.120.10">
    <property type="entry name" value="Jelly Rolls"/>
    <property type="match status" value="1"/>
</dbReference>
<evidence type="ECO:0000259" key="1">
    <source>
        <dbReference type="Pfam" id="PF07883"/>
    </source>
</evidence>
<dbReference type="InterPro" id="IPR052535">
    <property type="entry name" value="Bacilysin_H2HPP_isomerase"/>
</dbReference>
<evidence type="ECO:0000313" key="2">
    <source>
        <dbReference type="EMBL" id="VAW31994.1"/>
    </source>
</evidence>
<reference evidence="2" key="1">
    <citation type="submission" date="2018-06" db="EMBL/GenBank/DDBJ databases">
        <authorList>
            <person name="Zhirakovskaya E."/>
        </authorList>
    </citation>
    <scope>NUCLEOTIDE SEQUENCE</scope>
</reference>
<dbReference type="InterPro" id="IPR013096">
    <property type="entry name" value="Cupin_2"/>
</dbReference>
<dbReference type="AlphaFoldDB" id="A0A3B0VJZ7"/>